<keyword evidence="4 11" id="KW-0812">Transmembrane</keyword>
<comment type="similarity">
    <text evidence="8">Belongs to the methyl-accepting chemotaxis (MCP) protein family.</text>
</comment>
<comment type="caution">
    <text evidence="15">The sequence shown here is derived from an EMBL/GenBank/DDBJ whole genome shotgun (WGS) entry which is preliminary data.</text>
</comment>
<dbReference type="CDD" id="cd06225">
    <property type="entry name" value="HAMP"/>
    <property type="match status" value="1"/>
</dbReference>
<evidence type="ECO:0000313" key="16">
    <source>
        <dbReference type="Proteomes" id="UP001589628"/>
    </source>
</evidence>
<organism evidence="15 16">
    <name type="scientific">Balneatrix alpica</name>
    <dbReference type="NCBI Taxonomy" id="75684"/>
    <lineage>
        <taxon>Bacteria</taxon>
        <taxon>Pseudomonadati</taxon>
        <taxon>Pseudomonadota</taxon>
        <taxon>Gammaproteobacteria</taxon>
        <taxon>Oceanospirillales</taxon>
        <taxon>Balneatrichaceae</taxon>
        <taxon>Balneatrix</taxon>
    </lineage>
</organism>
<feature type="coiled-coil region" evidence="10">
    <location>
        <begin position="248"/>
        <end position="278"/>
    </location>
</feature>
<dbReference type="PROSITE" id="PS50885">
    <property type="entry name" value="HAMP"/>
    <property type="match status" value="1"/>
</dbReference>
<dbReference type="PRINTS" id="PR00260">
    <property type="entry name" value="CHEMTRNSDUCR"/>
</dbReference>
<dbReference type="PROSITE" id="PS50192">
    <property type="entry name" value="T_SNARE"/>
    <property type="match status" value="1"/>
</dbReference>
<dbReference type="InterPro" id="IPR000727">
    <property type="entry name" value="T_SNARE_dom"/>
</dbReference>
<dbReference type="PROSITE" id="PS50111">
    <property type="entry name" value="CHEMOTAXIS_TRANSDUC_2"/>
    <property type="match status" value="1"/>
</dbReference>
<dbReference type="Proteomes" id="UP001589628">
    <property type="component" value="Unassembled WGS sequence"/>
</dbReference>
<sequence length="540" mass="59427">MHTLLKQLSVRAKLGLILCLFTALAISIKAYDLMGLRAKLLEAREQQSRYAVELAISTLDALSQRPDLSPAQAQQQALQLIQAMRYGGQEYLWVNDLQPSMLMHPFKPELNGQNLSRLTDPSGKALFNEMVEVAKRDGQGLVSYLWPKPGHDQPVAKISYVQLFKPWGWVVGTGLYIDDIDALFWAEVRDSSIFLLLTLGALLMVALLIARAITQPLGMIRELIVEVAGGDLTRRLQYDSRDELGQVCEALNHTLTVLQELIRNLSDNAQEITQASADMDRTTKETCLGIRQQTQETEQLATAMHEMSATAQDVAHNAQRTADTTLEADQAAQAGHRLVEDSIRLICSLADAVQQSVATVHTLEQHTENVGGILQEIAAISEQTNLLALNAAIEAARAGEQGRGFAVVADEVRKLAHRTQESTQQINELNDKLRLACKAAGEVMRQGHEQAQTSVTQAQQTGQHLHAIVNQVSQIRDMNTLVAAAVQQQSAVAEEMNQNLSSIASVAEQSRSGAERIASHSSRLAQMAQELQRWSSRFQA</sequence>
<dbReference type="RefSeq" id="WP_027312390.1">
    <property type="nucleotide sequence ID" value="NZ_JAUEST010000005.1"/>
</dbReference>
<evidence type="ECO:0000256" key="8">
    <source>
        <dbReference type="ARBA" id="ARBA00029447"/>
    </source>
</evidence>
<keyword evidence="3" id="KW-0997">Cell inner membrane</keyword>
<keyword evidence="2" id="KW-1003">Cell membrane</keyword>
<dbReference type="PANTHER" id="PTHR32089:SF119">
    <property type="entry name" value="METHYL-ACCEPTING CHEMOTAXIS PROTEIN CTPL"/>
    <property type="match status" value="1"/>
</dbReference>
<dbReference type="SMART" id="SM00283">
    <property type="entry name" value="MA"/>
    <property type="match status" value="1"/>
</dbReference>
<feature type="domain" description="T-SNARE coiled-coil homology" evidence="13">
    <location>
        <begin position="455"/>
        <end position="517"/>
    </location>
</feature>
<dbReference type="InterPro" id="IPR004090">
    <property type="entry name" value="Chemotax_Me-accpt_rcpt"/>
</dbReference>
<keyword evidence="7 9" id="KW-0807">Transducer</keyword>
<dbReference type="CDD" id="cd11386">
    <property type="entry name" value="MCP_signal"/>
    <property type="match status" value="1"/>
</dbReference>
<dbReference type="InterPro" id="IPR003660">
    <property type="entry name" value="HAMP_dom"/>
</dbReference>
<evidence type="ECO:0000256" key="3">
    <source>
        <dbReference type="ARBA" id="ARBA00022519"/>
    </source>
</evidence>
<gene>
    <name evidence="15" type="ORF">ACFFLH_10085</name>
</gene>
<dbReference type="Pfam" id="PF17200">
    <property type="entry name" value="sCache_2"/>
    <property type="match status" value="1"/>
</dbReference>
<evidence type="ECO:0000256" key="2">
    <source>
        <dbReference type="ARBA" id="ARBA00022475"/>
    </source>
</evidence>
<dbReference type="EMBL" id="JBHLZN010000003">
    <property type="protein sequence ID" value="MFB9886761.1"/>
    <property type="molecule type" value="Genomic_DNA"/>
</dbReference>
<keyword evidence="6 11" id="KW-0472">Membrane</keyword>
<dbReference type="Pfam" id="PF00672">
    <property type="entry name" value="HAMP"/>
    <property type="match status" value="1"/>
</dbReference>
<dbReference type="Pfam" id="PF00015">
    <property type="entry name" value="MCPsignal"/>
    <property type="match status" value="1"/>
</dbReference>
<evidence type="ECO:0000256" key="7">
    <source>
        <dbReference type="ARBA" id="ARBA00023224"/>
    </source>
</evidence>
<accession>A0ABV5ZBU9</accession>
<feature type="transmembrane region" description="Helical" evidence="11">
    <location>
        <begin position="193"/>
        <end position="213"/>
    </location>
</feature>
<dbReference type="SMART" id="SM00304">
    <property type="entry name" value="HAMP"/>
    <property type="match status" value="1"/>
</dbReference>
<dbReference type="SUPFAM" id="SSF58104">
    <property type="entry name" value="Methyl-accepting chemotaxis protein (MCP) signaling domain"/>
    <property type="match status" value="1"/>
</dbReference>
<evidence type="ECO:0000256" key="1">
    <source>
        <dbReference type="ARBA" id="ARBA00004429"/>
    </source>
</evidence>
<keyword evidence="10" id="KW-0175">Coiled coil</keyword>
<dbReference type="InterPro" id="IPR033480">
    <property type="entry name" value="sCache_2"/>
</dbReference>
<evidence type="ECO:0000256" key="5">
    <source>
        <dbReference type="ARBA" id="ARBA00022989"/>
    </source>
</evidence>
<keyword evidence="16" id="KW-1185">Reference proteome</keyword>
<keyword evidence="5 11" id="KW-1133">Transmembrane helix</keyword>
<reference evidence="15 16" key="1">
    <citation type="submission" date="2024-09" db="EMBL/GenBank/DDBJ databases">
        <authorList>
            <person name="Sun Q."/>
            <person name="Mori K."/>
        </authorList>
    </citation>
    <scope>NUCLEOTIDE SEQUENCE [LARGE SCALE GENOMIC DNA]</scope>
    <source>
        <strain evidence="15 16">ATCC 51285</strain>
    </source>
</reference>
<feature type="domain" description="Methyl-accepting transducer" evidence="12">
    <location>
        <begin position="268"/>
        <end position="504"/>
    </location>
</feature>
<name>A0ABV5ZBU9_9GAMM</name>
<evidence type="ECO:0000256" key="4">
    <source>
        <dbReference type="ARBA" id="ARBA00022692"/>
    </source>
</evidence>
<evidence type="ECO:0000256" key="9">
    <source>
        <dbReference type="PROSITE-ProRule" id="PRU00284"/>
    </source>
</evidence>
<dbReference type="InterPro" id="IPR004089">
    <property type="entry name" value="MCPsignal_dom"/>
</dbReference>
<protein>
    <submittedName>
        <fullName evidence="15">Methyl-accepting chemotaxis protein</fullName>
    </submittedName>
</protein>
<dbReference type="Gene3D" id="3.30.450.20">
    <property type="entry name" value="PAS domain"/>
    <property type="match status" value="1"/>
</dbReference>
<evidence type="ECO:0000259" key="13">
    <source>
        <dbReference type="PROSITE" id="PS50192"/>
    </source>
</evidence>
<proteinExistence type="inferred from homology"/>
<evidence type="ECO:0000313" key="15">
    <source>
        <dbReference type="EMBL" id="MFB9886761.1"/>
    </source>
</evidence>
<evidence type="ECO:0000259" key="14">
    <source>
        <dbReference type="PROSITE" id="PS50885"/>
    </source>
</evidence>
<dbReference type="Gene3D" id="1.10.287.950">
    <property type="entry name" value="Methyl-accepting chemotaxis protein"/>
    <property type="match status" value="1"/>
</dbReference>
<evidence type="ECO:0000256" key="11">
    <source>
        <dbReference type="SAM" id="Phobius"/>
    </source>
</evidence>
<evidence type="ECO:0000256" key="10">
    <source>
        <dbReference type="SAM" id="Coils"/>
    </source>
</evidence>
<dbReference type="PANTHER" id="PTHR32089">
    <property type="entry name" value="METHYL-ACCEPTING CHEMOTAXIS PROTEIN MCPB"/>
    <property type="match status" value="1"/>
</dbReference>
<feature type="domain" description="HAMP" evidence="14">
    <location>
        <begin position="211"/>
        <end position="263"/>
    </location>
</feature>
<evidence type="ECO:0000256" key="6">
    <source>
        <dbReference type="ARBA" id="ARBA00023136"/>
    </source>
</evidence>
<comment type="subcellular location">
    <subcellularLocation>
        <location evidence="1">Cell inner membrane</location>
        <topology evidence="1">Multi-pass membrane protein</topology>
    </subcellularLocation>
</comment>
<dbReference type="SMART" id="SM01049">
    <property type="entry name" value="Cache_2"/>
    <property type="match status" value="1"/>
</dbReference>
<evidence type="ECO:0000259" key="12">
    <source>
        <dbReference type="PROSITE" id="PS50111"/>
    </source>
</evidence>